<keyword evidence="2" id="KW-1185">Reference proteome</keyword>
<protein>
    <submittedName>
        <fullName evidence="1">Uncharacterized protein</fullName>
    </submittedName>
</protein>
<proteinExistence type="predicted"/>
<dbReference type="EMBL" id="JACXVP010000002">
    <property type="protein sequence ID" value="KAG5624653.1"/>
    <property type="molecule type" value="Genomic_DNA"/>
</dbReference>
<sequence length="178" mass="20856">MPKSTGEFLACWDNCEGGGQTEEMVNIFNSSTRPKNWLYTSAQEIPNHLNISHHNLMFFWKLVTCIHQQKTIAEHWTPQGWSFIFGRQLNNWEIQRVADFFSIIDQFNGLEVGQDTLRWKGSKKGLFKRTVVEDVLKSQRHILDYAWQDYWSNPELGGSREQHAEDQAILSFETMFLV</sequence>
<name>A0A9J6AJ55_SOLCO</name>
<organism evidence="1 2">
    <name type="scientific">Solanum commersonii</name>
    <name type="common">Commerson's wild potato</name>
    <name type="synonym">Commerson's nightshade</name>
    <dbReference type="NCBI Taxonomy" id="4109"/>
    <lineage>
        <taxon>Eukaryota</taxon>
        <taxon>Viridiplantae</taxon>
        <taxon>Streptophyta</taxon>
        <taxon>Embryophyta</taxon>
        <taxon>Tracheophyta</taxon>
        <taxon>Spermatophyta</taxon>
        <taxon>Magnoliopsida</taxon>
        <taxon>eudicotyledons</taxon>
        <taxon>Gunneridae</taxon>
        <taxon>Pentapetalae</taxon>
        <taxon>asterids</taxon>
        <taxon>lamiids</taxon>
        <taxon>Solanales</taxon>
        <taxon>Solanaceae</taxon>
        <taxon>Solanoideae</taxon>
        <taxon>Solaneae</taxon>
        <taxon>Solanum</taxon>
    </lineage>
</organism>
<gene>
    <name evidence="1" type="ORF">H5410_009871</name>
</gene>
<evidence type="ECO:0000313" key="1">
    <source>
        <dbReference type="EMBL" id="KAG5624653.1"/>
    </source>
</evidence>
<accession>A0A9J6AJ55</accession>
<dbReference type="OrthoDB" id="1435349at2759"/>
<dbReference type="AlphaFoldDB" id="A0A9J6AJ55"/>
<dbReference type="Proteomes" id="UP000824120">
    <property type="component" value="Chromosome 2"/>
</dbReference>
<comment type="caution">
    <text evidence="1">The sequence shown here is derived from an EMBL/GenBank/DDBJ whole genome shotgun (WGS) entry which is preliminary data.</text>
</comment>
<reference evidence="1 2" key="1">
    <citation type="submission" date="2020-09" db="EMBL/GenBank/DDBJ databases">
        <title>De no assembly of potato wild relative species, Solanum commersonii.</title>
        <authorList>
            <person name="Cho K."/>
        </authorList>
    </citation>
    <scope>NUCLEOTIDE SEQUENCE [LARGE SCALE GENOMIC DNA]</scope>
    <source>
        <strain evidence="1">LZ3.2</strain>
        <tissue evidence="1">Leaf</tissue>
    </source>
</reference>
<evidence type="ECO:0000313" key="2">
    <source>
        <dbReference type="Proteomes" id="UP000824120"/>
    </source>
</evidence>